<evidence type="ECO:0000313" key="1">
    <source>
        <dbReference type="EMBL" id="KAJ1151442.1"/>
    </source>
</evidence>
<sequence>MKPLAIQLRTRLRNWGIQVGATTHTISLYADDTLVYVTDPESSVPLLLTLMDDFGRVSGLRINRRKTIVCPMRGVGSGCIRVATDGSGVGDGVVLVSGHAGDTLPPNYNMP</sequence>
<comment type="caution">
    <text evidence="1">The sequence shown here is derived from an EMBL/GenBank/DDBJ whole genome shotgun (WGS) entry which is preliminary data.</text>
</comment>
<protein>
    <recommendedName>
        <fullName evidence="3">Reverse transcriptase domain-containing protein</fullName>
    </recommendedName>
</protein>
<keyword evidence="2" id="KW-1185">Reference proteome</keyword>
<accession>A0AAV7RII5</accession>
<evidence type="ECO:0008006" key="3">
    <source>
        <dbReference type="Google" id="ProtNLM"/>
    </source>
</evidence>
<name>A0AAV7RII5_PLEWA</name>
<evidence type="ECO:0000313" key="2">
    <source>
        <dbReference type="Proteomes" id="UP001066276"/>
    </source>
</evidence>
<dbReference type="EMBL" id="JANPWB010000009">
    <property type="protein sequence ID" value="KAJ1151442.1"/>
    <property type="molecule type" value="Genomic_DNA"/>
</dbReference>
<dbReference type="AlphaFoldDB" id="A0AAV7RII5"/>
<gene>
    <name evidence="1" type="ORF">NDU88_004223</name>
</gene>
<dbReference type="Proteomes" id="UP001066276">
    <property type="component" value="Chromosome 5"/>
</dbReference>
<proteinExistence type="predicted"/>
<organism evidence="1 2">
    <name type="scientific">Pleurodeles waltl</name>
    <name type="common">Iberian ribbed newt</name>
    <dbReference type="NCBI Taxonomy" id="8319"/>
    <lineage>
        <taxon>Eukaryota</taxon>
        <taxon>Metazoa</taxon>
        <taxon>Chordata</taxon>
        <taxon>Craniata</taxon>
        <taxon>Vertebrata</taxon>
        <taxon>Euteleostomi</taxon>
        <taxon>Amphibia</taxon>
        <taxon>Batrachia</taxon>
        <taxon>Caudata</taxon>
        <taxon>Salamandroidea</taxon>
        <taxon>Salamandridae</taxon>
        <taxon>Pleurodelinae</taxon>
        <taxon>Pleurodeles</taxon>
    </lineage>
</organism>
<reference evidence="1" key="1">
    <citation type="journal article" date="2022" name="bioRxiv">
        <title>Sequencing and chromosome-scale assembly of the giantPleurodeles waltlgenome.</title>
        <authorList>
            <person name="Brown T."/>
            <person name="Elewa A."/>
            <person name="Iarovenko S."/>
            <person name="Subramanian E."/>
            <person name="Araus A.J."/>
            <person name="Petzold A."/>
            <person name="Susuki M."/>
            <person name="Suzuki K.-i.T."/>
            <person name="Hayashi T."/>
            <person name="Toyoda A."/>
            <person name="Oliveira C."/>
            <person name="Osipova E."/>
            <person name="Leigh N.D."/>
            <person name="Simon A."/>
            <person name="Yun M.H."/>
        </authorList>
    </citation>
    <scope>NUCLEOTIDE SEQUENCE</scope>
    <source>
        <strain evidence="1">20211129_DDA</strain>
        <tissue evidence="1">Liver</tissue>
    </source>
</reference>